<dbReference type="Proteomes" id="UP000007963">
    <property type="component" value="Unassembled WGS sequence"/>
</dbReference>
<dbReference type="Gene3D" id="3.90.180.10">
    <property type="entry name" value="Medium-chain alcohol dehydrogenases, catalytic domain"/>
    <property type="match status" value="1"/>
</dbReference>
<dbReference type="EMBL" id="CH476609">
    <property type="protein sequence ID" value="EAU29430.1"/>
    <property type="molecule type" value="Genomic_DNA"/>
</dbReference>
<evidence type="ECO:0000313" key="1">
    <source>
        <dbReference type="EMBL" id="EAU29430.1"/>
    </source>
</evidence>
<dbReference type="InterPro" id="IPR051397">
    <property type="entry name" value="Zn-ADH-like_protein"/>
</dbReference>
<sequence length="419" mass="44384">MLSSELTSYFAQACLLPCSQSQWTPGICGCSLRQTDVTHAFSVAFFVLPLQQYVALVRSLKAPLPHHAVVSPLFTITTRMRRTLLCLTRSCTKPSALGTSVHPFSSPIMKVARVTAWGSPPEYISAPDLPPPSPTQLQLRVVAVGVPRAVRGRASGQHPSAKGAALPFDPSIDGVGRDDATGELYFINSLAAPLFAERANVERSQLMKLPAGADPVAIAGLSNPTGSSYMALRCRAIGGCAGRTVAILGATSASGRIAAMVARQLGATRVIGLARNEATLAAVEGLDVRVCLRDPLIIPDDLGPVHIVIDYVGGPAAVQLLQALQPPPGENLQYIVVGGLAGYERMDLPMRLINVKPIILMGSGKGSLSQADFDREMPGLVNTLAKMGRTLDVLAVPMADIQSVWDSEEVQTKRMVIVP</sequence>
<dbReference type="GeneID" id="4319616"/>
<dbReference type="SUPFAM" id="SSF51735">
    <property type="entry name" value="NAD(P)-binding Rossmann-fold domains"/>
    <property type="match status" value="1"/>
</dbReference>
<dbReference type="GO" id="GO:0016491">
    <property type="term" value="F:oxidoreductase activity"/>
    <property type="evidence" value="ECO:0007669"/>
    <property type="project" value="TreeGrafter"/>
</dbReference>
<dbReference type="OrthoDB" id="809632at2759"/>
<protein>
    <recommendedName>
        <fullName evidence="3">Alcohol dehydrogenase-like C-terminal domain-containing protein</fullName>
    </recommendedName>
</protein>
<dbReference type="InterPro" id="IPR011032">
    <property type="entry name" value="GroES-like_sf"/>
</dbReference>
<dbReference type="VEuPathDB" id="FungiDB:ATEG_09981"/>
<gene>
    <name evidence="1" type="ORF">ATEG_09981</name>
</gene>
<dbReference type="AlphaFoldDB" id="Q0C8K3"/>
<dbReference type="PANTHER" id="PTHR43677">
    <property type="entry name" value="SHORT-CHAIN DEHYDROGENASE/REDUCTASE"/>
    <property type="match status" value="1"/>
</dbReference>
<dbReference type="STRING" id="341663.Q0C8K3"/>
<dbReference type="RefSeq" id="XP_001209283.1">
    <property type="nucleotide sequence ID" value="XM_001209283.1"/>
</dbReference>
<dbReference type="HOGENOM" id="CLU_026673_7_0_1"/>
<organism evidence="1 2">
    <name type="scientific">Aspergillus terreus (strain NIH 2624 / FGSC A1156)</name>
    <dbReference type="NCBI Taxonomy" id="341663"/>
    <lineage>
        <taxon>Eukaryota</taxon>
        <taxon>Fungi</taxon>
        <taxon>Dikarya</taxon>
        <taxon>Ascomycota</taxon>
        <taxon>Pezizomycotina</taxon>
        <taxon>Eurotiomycetes</taxon>
        <taxon>Eurotiomycetidae</taxon>
        <taxon>Eurotiales</taxon>
        <taxon>Aspergillaceae</taxon>
        <taxon>Aspergillus</taxon>
        <taxon>Aspergillus subgen. Circumdati</taxon>
    </lineage>
</organism>
<proteinExistence type="predicted"/>
<dbReference type="eggNOG" id="ENOG502SIN0">
    <property type="taxonomic scope" value="Eukaryota"/>
</dbReference>
<dbReference type="OMA" id="ERDCIPI"/>
<evidence type="ECO:0008006" key="3">
    <source>
        <dbReference type="Google" id="ProtNLM"/>
    </source>
</evidence>
<dbReference type="PANTHER" id="PTHR43677:SF11">
    <property type="entry name" value="ZINC-CONTAINING ALCOHOL DEHYDROGENASE"/>
    <property type="match status" value="1"/>
</dbReference>
<dbReference type="SUPFAM" id="SSF50129">
    <property type="entry name" value="GroES-like"/>
    <property type="match status" value="1"/>
</dbReference>
<accession>Q0C8K3</accession>
<reference evidence="2" key="1">
    <citation type="submission" date="2005-09" db="EMBL/GenBank/DDBJ databases">
        <title>Annotation of the Aspergillus terreus NIH2624 genome.</title>
        <authorList>
            <person name="Birren B.W."/>
            <person name="Lander E.S."/>
            <person name="Galagan J.E."/>
            <person name="Nusbaum C."/>
            <person name="Devon K."/>
            <person name="Henn M."/>
            <person name="Ma L.-J."/>
            <person name="Jaffe D.B."/>
            <person name="Butler J."/>
            <person name="Alvarez P."/>
            <person name="Gnerre S."/>
            <person name="Grabherr M."/>
            <person name="Kleber M."/>
            <person name="Mauceli E.W."/>
            <person name="Brockman W."/>
            <person name="Rounsley S."/>
            <person name="Young S.K."/>
            <person name="LaButti K."/>
            <person name="Pushparaj V."/>
            <person name="DeCaprio D."/>
            <person name="Crawford M."/>
            <person name="Koehrsen M."/>
            <person name="Engels R."/>
            <person name="Montgomery P."/>
            <person name="Pearson M."/>
            <person name="Howarth C."/>
            <person name="Larson L."/>
            <person name="Luoma S."/>
            <person name="White J."/>
            <person name="Alvarado L."/>
            <person name="Kodira C.D."/>
            <person name="Zeng Q."/>
            <person name="Oleary S."/>
            <person name="Yandava C."/>
            <person name="Denning D.W."/>
            <person name="Nierman W.C."/>
            <person name="Milne T."/>
            <person name="Madden K."/>
        </authorList>
    </citation>
    <scope>NUCLEOTIDE SEQUENCE [LARGE SCALE GENOMIC DNA]</scope>
    <source>
        <strain evidence="2">NIH 2624 / FGSC A1156</strain>
    </source>
</reference>
<name>Q0C8K3_ASPTN</name>
<dbReference type="InterPro" id="IPR036291">
    <property type="entry name" value="NAD(P)-bd_dom_sf"/>
</dbReference>
<evidence type="ECO:0000313" key="2">
    <source>
        <dbReference type="Proteomes" id="UP000007963"/>
    </source>
</evidence>